<reference evidence="3" key="1">
    <citation type="submission" date="2014-07" db="EMBL/GenBank/DDBJ databases">
        <title>Identification of a novel salt tolerance gene in wild soybean by whole-genome sequencing.</title>
        <authorList>
            <person name="Lam H.-M."/>
            <person name="Qi X."/>
            <person name="Li M.-W."/>
            <person name="Liu X."/>
            <person name="Xie M."/>
            <person name="Ni M."/>
            <person name="Xu X."/>
        </authorList>
    </citation>
    <scope>NUCLEOTIDE SEQUENCE [LARGE SCALE GENOMIC DNA]</scope>
    <source>
        <tissue evidence="3">Root</tissue>
    </source>
</reference>
<name>A0A0B2SF21_GLYSO</name>
<dbReference type="PANTHER" id="PTHR19375">
    <property type="entry name" value="HEAT SHOCK PROTEIN 70KDA"/>
    <property type="match status" value="1"/>
</dbReference>
<dbReference type="GO" id="GO:0005524">
    <property type="term" value="F:ATP binding"/>
    <property type="evidence" value="ECO:0007669"/>
    <property type="project" value="UniProtKB-KW"/>
</dbReference>
<dbReference type="AlphaFoldDB" id="A0A0B2SF21"/>
<keyword evidence="1" id="KW-0547">Nucleotide-binding</keyword>
<keyword evidence="2" id="KW-0067">ATP-binding</keyword>
<dbReference type="Proteomes" id="UP000053555">
    <property type="component" value="Unassembled WGS sequence"/>
</dbReference>
<protein>
    <submittedName>
        <fullName evidence="3">Luminal-binding protein 5</fullName>
    </submittedName>
</protein>
<organism evidence="3">
    <name type="scientific">Glycine soja</name>
    <name type="common">Wild soybean</name>
    <dbReference type="NCBI Taxonomy" id="3848"/>
    <lineage>
        <taxon>Eukaryota</taxon>
        <taxon>Viridiplantae</taxon>
        <taxon>Streptophyta</taxon>
        <taxon>Embryophyta</taxon>
        <taxon>Tracheophyta</taxon>
        <taxon>Spermatophyta</taxon>
        <taxon>Magnoliopsida</taxon>
        <taxon>eudicotyledons</taxon>
        <taxon>Gunneridae</taxon>
        <taxon>Pentapetalae</taxon>
        <taxon>rosids</taxon>
        <taxon>fabids</taxon>
        <taxon>Fabales</taxon>
        <taxon>Fabaceae</taxon>
        <taxon>Papilionoideae</taxon>
        <taxon>50 kb inversion clade</taxon>
        <taxon>NPAAA clade</taxon>
        <taxon>indigoferoid/millettioid clade</taxon>
        <taxon>Phaseoleae</taxon>
        <taxon>Glycine</taxon>
        <taxon>Glycine subgen. Soja</taxon>
    </lineage>
</organism>
<dbReference type="Pfam" id="PF00012">
    <property type="entry name" value="HSP70"/>
    <property type="match status" value="1"/>
</dbReference>
<accession>A0A0B2SF21</accession>
<dbReference type="Gene3D" id="3.30.420.40">
    <property type="match status" value="1"/>
</dbReference>
<dbReference type="GO" id="GO:0140662">
    <property type="term" value="F:ATP-dependent protein folding chaperone"/>
    <property type="evidence" value="ECO:0007669"/>
    <property type="project" value="InterPro"/>
</dbReference>
<proteinExistence type="predicted"/>
<dbReference type="SUPFAM" id="SSF53067">
    <property type="entry name" value="Actin-like ATPase domain"/>
    <property type="match status" value="1"/>
</dbReference>
<gene>
    <name evidence="3" type="ORF">glysoja_036458</name>
</gene>
<dbReference type="PRINTS" id="PR00301">
    <property type="entry name" value="HEATSHOCK70"/>
</dbReference>
<evidence type="ECO:0000256" key="2">
    <source>
        <dbReference type="ARBA" id="ARBA00022840"/>
    </source>
</evidence>
<sequence length="59" mass="6797">MEDVGLHKNQMDEIDLVGGSTRIPKVRHLLKDYFEGKKPNKGVNPDEELHMVMQCKEAF</sequence>
<dbReference type="EMBL" id="KN642360">
    <property type="protein sequence ID" value="KHN45326.1"/>
    <property type="molecule type" value="Genomic_DNA"/>
</dbReference>
<evidence type="ECO:0000313" key="3">
    <source>
        <dbReference type="EMBL" id="KHN45326.1"/>
    </source>
</evidence>
<evidence type="ECO:0000256" key="1">
    <source>
        <dbReference type="ARBA" id="ARBA00022741"/>
    </source>
</evidence>
<dbReference type="InterPro" id="IPR043129">
    <property type="entry name" value="ATPase_NBD"/>
</dbReference>
<dbReference type="InterPro" id="IPR013126">
    <property type="entry name" value="Hsp_70_fam"/>
</dbReference>